<evidence type="ECO:0000313" key="2">
    <source>
        <dbReference type="Proteomes" id="UP000552560"/>
    </source>
</evidence>
<accession>A0A7Y1F112</accession>
<name>A0A7Y1F112_PSEVE</name>
<protein>
    <submittedName>
        <fullName evidence="1">Uncharacterized protein</fullName>
    </submittedName>
</protein>
<organism evidence="1 2">
    <name type="scientific">Pseudomonas veronii</name>
    <dbReference type="NCBI Taxonomy" id="76761"/>
    <lineage>
        <taxon>Bacteria</taxon>
        <taxon>Pseudomonadati</taxon>
        <taxon>Pseudomonadota</taxon>
        <taxon>Gammaproteobacteria</taxon>
        <taxon>Pseudomonadales</taxon>
        <taxon>Pseudomonadaceae</taxon>
        <taxon>Pseudomonas</taxon>
    </lineage>
</organism>
<sequence length="68" mass="7745">MINAKPELCFRCANPARRQSGDIVTRRMPVSVRRCSALVVKARYSIERLFIEGHADPTDETCARKKPK</sequence>
<proteinExistence type="predicted"/>
<reference evidence="1 2" key="1">
    <citation type="journal article" date="2020" name="Front. Microbiol.">
        <title>Genetic Organization of the aprX-lipA2 Operon Affects the Proteolytic Potential of Pseudomonas Species in Milk.</title>
        <authorList>
            <person name="Maier C."/>
            <person name="Huptas C."/>
            <person name="von Neubeck M."/>
            <person name="Scherer S."/>
            <person name="Wenning M."/>
            <person name="Lucking G."/>
        </authorList>
    </citation>
    <scope>NUCLEOTIDE SEQUENCE [LARGE SCALE GENOMIC DNA]</scope>
    <source>
        <strain evidence="1 2">WS 4671</strain>
    </source>
</reference>
<dbReference type="AlphaFoldDB" id="A0A7Y1F112"/>
<comment type="caution">
    <text evidence="1">The sequence shown here is derived from an EMBL/GenBank/DDBJ whole genome shotgun (WGS) entry which is preliminary data.</text>
</comment>
<dbReference type="Proteomes" id="UP000552560">
    <property type="component" value="Unassembled WGS sequence"/>
</dbReference>
<dbReference type="EMBL" id="JAAQWE010000001">
    <property type="protein sequence ID" value="NMX95271.1"/>
    <property type="molecule type" value="Genomic_DNA"/>
</dbReference>
<dbReference type="RefSeq" id="WP_134939526.1">
    <property type="nucleotide sequence ID" value="NZ_CP149793.1"/>
</dbReference>
<gene>
    <name evidence="1" type="ORF">HBO43_01540</name>
</gene>
<evidence type="ECO:0000313" key="1">
    <source>
        <dbReference type="EMBL" id="NMX95271.1"/>
    </source>
</evidence>